<evidence type="ECO:0000313" key="2">
    <source>
        <dbReference type="Proteomes" id="UP000059188"/>
    </source>
</evidence>
<reference evidence="1 2" key="1">
    <citation type="submission" date="2014-11" db="EMBL/GenBank/DDBJ databases">
        <authorList>
            <person name="Wibberg Daniel"/>
        </authorList>
    </citation>
    <scope>NUCLEOTIDE SEQUENCE [LARGE SCALE GENOMIC DNA]</scope>
    <source>
        <strain evidence="1">Rhizoctonia solani AG1-IB 7/3/14</strain>
    </source>
</reference>
<sequence>MKHTSIISMHAMKLLIAKASGGNAPVLDSRVVSSVPTPAQAPGLLLGMSAAAGGPALDIAVLHCAGTEDEDVAFVDLGGGTELGHELGAEVEELAISSPTPRHFFNLAFVVLNELRKLMSNVAAMR</sequence>
<gene>
    <name evidence="1" type="ORF">RSOLAG1IB_10596</name>
</gene>
<keyword evidence="2" id="KW-1185">Reference proteome</keyword>
<dbReference type="AlphaFoldDB" id="A0A0B7G394"/>
<dbReference type="EMBL" id="LN679174">
    <property type="protein sequence ID" value="CEL62942.1"/>
    <property type="molecule type" value="Genomic_DNA"/>
</dbReference>
<evidence type="ECO:0000313" key="1">
    <source>
        <dbReference type="EMBL" id="CEL62942.1"/>
    </source>
</evidence>
<accession>A0A0B7G394</accession>
<organism evidence="1 2">
    <name type="scientific">Thanatephorus cucumeris (strain AG1-IB / isolate 7/3/14)</name>
    <name type="common">Lettuce bottom rot fungus</name>
    <name type="synonym">Rhizoctonia solani</name>
    <dbReference type="NCBI Taxonomy" id="1108050"/>
    <lineage>
        <taxon>Eukaryota</taxon>
        <taxon>Fungi</taxon>
        <taxon>Dikarya</taxon>
        <taxon>Basidiomycota</taxon>
        <taxon>Agaricomycotina</taxon>
        <taxon>Agaricomycetes</taxon>
        <taxon>Cantharellales</taxon>
        <taxon>Ceratobasidiaceae</taxon>
        <taxon>Rhizoctonia</taxon>
        <taxon>Rhizoctonia solani AG-1</taxon>
    </lineage>
</organism>
<proteinExistence type="predicted"/>
<dbReference type="Proteomes" id="UP000059188">
    <property type="component" value="Unassembled WGS sequence"/>
</dbReference>
<protein>
    <submittedName>
        <fullName evidence="1">Uncharacterized protein</fullName>
    </submittedName>
</protein>
<name>A0A0B7G394_THACB</name>